<reference evidence="2 3" key="1">
    <citation type="journal article" date="2022" name="BMC Genomics">
        <title>Comparative genome analysis of mycobacteria focusing on tRNA and non-coding RNA.</title>
        <authorList>
            <person name="Behra P.R.K."/>
            <person name="Pettersson B.M.F."/>
            <person name="Ramesh M."/>
            <person name="Das S."/>
            <person name="Dasgupta S."/>
            <person name="Kirsebom L.A."/>
        </authorList>
    </citation>
    <scope>NUCLEOTIDE SEQUENCE [LARGE SCALE GENOMIC DNA]</scope>
    <source>
        <strain evidence="2 3">DSM 44078</strain>
    </source>
</reference>
<keyword evidence="1" id="KW-0472">Membrane</keyword>
<feature type="transmembrane region" description="Helical" evidence="1">
    <location>
        <begin position="143"/>
        <end position="161"/>
    </location>
</feature>
<dbReference type="RefSeq" id="WP_264069326.1">
    <property type="nucleotide sequence ID" value="NZ_JACKTY010000032.1"/>
</dbReference>
<feature type="transmembrane region" description="Helical" evidence="1">
    <location>
        <begin position="297"/>
        <end position="319"/>
    </location>
</feature>
<dbReference type="Proteomes" id="UP001526201">
    <property type="component" value="Unassembled WGS sequence"/>
</dbReference>
<keyword evidence="3" id="KW-1185">Reference proteome</keyword>
<keyword evidence="1" id="KW-1133">Transmembrane helix</keyword>
<feature type="transmembrane region" description="Helical" evidence="1">
    <location>
        <begin position="168"/>
        <end position="190"/>
    </location>
</feature>
<keyword evidence="1" id="KW-0812">Transmembrane</keyword>
<evidence type="ECO:0000313" key="2">
    <source>
        <dbReference type="EMBL" id="MCV7228215.1"/>
    </source>
</evidence>
<sequence length="404" mass="41677">MMRSATKRSPSKAECGSLLSVAAVAVVLSAAAVSVLPALAQAAAGANHTHHWIAAVLSRSGQTGIAILENLADPTFYGAAAAGALMLAGGGVAYSLQKRRTRWAGFAIACDSGLWPWMVTAGILALLLSHLGWGWTQSAATPWQPLFVAFVSVTPAVVLMYGRGWKVAVTAAFLGAGMTVPAAIAAARYVCIPLGIPAVAGFTAAMTATAIVAFAVCRWLPWLERGAGIPASTTHRRVVDDAPDPPSGARHQPASWMLRRILADFTEAPFFGNEWASAGLIIGGVGAYLAVQPTDGVAALFPQILAAQLAASTLSVMVWRGRWLVHGWYPSFVPIVSVAPAAVIAYGASIIPTAVAVLLGVLVGPPLAFKIGNVVPQHVHRFVGCTGAMAICTATIIPVIGLLG</sequence>
<feature type="transmembrane region" description="Helical" evidence="1">
    <location>
        <begin position="103"/>
        <end position="131"/>
    </location>
</feature>
<feature type="transmembrane region" description="Helical" evidence="1">
    <location>
        <begin position="379"/>
        <end position="403"/>
    </location>
</feature>
<feature type="transmembrane region" description="Helical" evidence="1">
    <location>
        <begin position="196"/>
        <end position="217"/>
    </location>
</feature>
<gene>
    <name evidence="2" type="ORF">H7J73_19575</name>
</gene>
<feature type="transmembrane region" description="Helical" evidence="1">
    <location>
        <begin position="331"/>
        <end position="359"/>
    </location>
</feature>
<accession>A0ABT3CFG7</accession>
<comment type="caution">
    <text evidence="2">The sequence shown here is derived from an EMBL/GenBank/DDBJ whole genome shotgun (WGS) entry which is preliminary data.</text>
</comment>
<dbReference type="EMBL" id="JACKTY010000032">
    <property type="protein sequence ID" value="MCV7228215.1"/>
    <property type="molecule type" value="Genomic_DNA"/>
</dbReference>
<proteinExistence type="predicted"/>
<feature type="transmembrane region" description="Helical" evidence="1">
    <location>
        <begin position="270"/>
        <end position="291"/>
    </location>
</feature>
<organism evidence="2 3">
    <name type="scientific">Mycolicibacterium komossense</name>
    <dbReference type="NCBI Taxonomy" id="1779"/>
    <lineage>
        <taxon>Bacteria</taxon>
        <taxon>Bacillati</taxon>
        <taxon>Actinomycetota</taxon>
        <taxon>Actinomycetes</taxon>
        <taxon>Mycobacteriales</taxon>
        <taxon>Mycobacteriaceae</taxon>
        <taxon>Mycolicibacterium</taxon>
    </lineage>
</organism>
<protein>
    <recommendedName>
        <fullName evidence="4">Integral membrane protein</fullName>
    </recommendedName>
</protein>
<name>A0ABT3CFG7_9MYCO</name>
<evidence type="ECO:0000256" key="1">
    <source>
        <dbReference type="SAM" id="Phobius"/>
    </source>
</evidence>
<evidence type="ECO:0008006" key="4">
    <source>
        <dbReference type="Google" id="ProtNLM"/>
    </source>
</evidence>
<evidence type="ECO:0000313" key="3">
    <source>
        <dbReference type="Proteomes" id="UP001526201"/>
    </source>
</evidence>
<feature type="transmembrane region" description="Helical" evidence="1">
    <location>
        <begin position="76"/>
        <end position="96"/>
    </location>
</feature>